<proteinExistence type="predicted"/>
<evidence type="ECO:0000313" key="2">
    <source>
        <dbReference type="Proteomes" id="UP001276659"/>
    </source>
</evidence>
<organism evidence="1 2">
    <name type="scientific">Lepraria neglecta</name>
    <dbReference type="NCBI Taxonomy" id="209136"/>
    <lineage>
        <taxon>Eukaryota</taxon>
        <taxon>Fungi</taxon>
        <taxon>Dikarya</taxon>
        <taxon>Ascomycota</taxon>
        <taxon>Pezizomycotina</taxon>
        <taxon>Lecanoromycetes</taxon>
        <taxon>OSLEUM clade</taxon>
        <taxon>Lecanoromycetidae</taxon>
        <taxon>Lecanorales</taxon>
        <taxon>Lecanorineae</taxon>
        <taxon>Stereocaulaceae</taxon>
        <taxon>Lepraria</taxon>
    </lineage>
</organism>
<reference evidence="1" key="1">
    <citation type="submission" date="2022-11" db="EMBL/GenBank/DDBJ databases">
        <title>Chromosomal genome sequence assembly and mating type (MAT) locus characterization of the leprose asexual lichenized fungus Lepraria neglecta (Nyl.) Erichsen.</title>
        <authorList>
            <person name="Allen J.L."/>
            <person name="Pfeffer B."/>
        </authorList>
    </citation>
    <scope>NUCLEOTIDE SEQUENCE</scope>
    <source>
        <strain evidence="1">Allen 5258</strain>
    </source>
</reference>
<dbReference type="Proteomes" id="UP001276659">
    <property type="component" value="Unassembled WGS sequence"/>
</dbReference>
<sequence length="145" mass="15459">MKMSMSSRSETVQFYAVRLNSPLVGLIPLTHGFAGYLSIAASILNGFCACVATGSPSTVTRTVTFTSEVDTEATTSCAAYDLVFNGANGFYYDAAGATLQNEFEGEQSLTQNAKNTCLAYCGCESPDFNVISHMWRCANACLPSN</sequence>
<accession>A0AAD9Z9V6</accession>
<evidence type="ECO:0000313" key="1">
    <source>
        <dbReference type="EMBL" id="KAK3172862.1"/>
    </source>
</evidence>
<dbReference type="AlphaFoldDB" id="A0AAD9Z9V6"/>
<keyword evidence="2" id="KW-1185">Reference proteome</keyword>
<dbReference type="EMBL" id="JASNWA010000007">
    <property type="protein sequence ID" value="KAK3172862.1"/>
    <property type="molecule type" value="Genomic_DNA"/>
</dbReference>
<comment type="caution">
    <text evidence="1">The sequence shown here is derived from an EMBL/GenBank/DDBJ whole genome shotgun (WGS) entry which is preliminary data.</text>
</comment>
<gene>
    <name evidence="1" type="ORF">OEA41_006187</name>
</gene>
<name>A0AAD9Z9V6_9LECA</name>
<protein>
    <submittedName>
        <fullName evidence="1">Uncharacterized protein</fullName>
    </submittedName>
</protein>